<evidence type="ECO:0000259" key="1">
    <source>
        <dbReference type="Pfam" id="PF09413"/>
    </source>
</evidence>
<name>A0A7C4QMB5_9PLAN</name>
<dbReference type="InterPro" id="IPR018551">
    <property type="entry name" value="DUF2007"/>
</dbReference>
<sequence>MSELVEVYRATSVPQAYLVRGFLEQAGIPAVIDGEATDTQLPLGWSTAPRVLVASENAAYARSLIDAVEAAAEDEPLPDWRDDIFPHTS</sequence>
<accession>A0A7C4QMB5</accession>
<proteinExistence type="predicted"/>
<dbReference type="AlphaFoldDB" id="A0A7C4QMB5"/>
<dbReference type="InterPro" id="IPR011322">
    <property type="entry name" value="N-reg_PII-like_a/b"/>
</dbReference>
<feature type="domain" description="DUF2007" evidence="1">
    <location>
        <begin position="5"/>
        <end position="68"/>
    </location>
</feature>
<dbReference type="SUPFAM" id="SSF54913">
    <property type="entry name" value="GlnB-like"/>
    <property type="match status" value="1"/>
</dbReference>
<dbReference type="Pfam" id="PF09413">
    <property type="entry name" value="DUF2007"/>
    <property type="match status" value="1"/>
</dbReference>
<evidence type="ECO:0000313" key="2">
    <source>
        <dbReference type="EMBL" id="HGT38727.1"/>
    </source>
</evidence>
<protein>
    <submittedName>
        <fullName evidence="2">DUF2007 domain-containing protein</fullName>
    </submittedName>
</protein>
<organism evidence="2">
    <name type="scientific">Schlesneria paludicola</name>
    <dbReference type="NCBI Taxonomy" id="360056"/>
    <lineage>
        <taxon>Bacteria</taxon>
        <taxon>Pseudomonadati</taxon>
        <taxon>Planctomycetota</taxon>
        <taxon>Planctomycetia</taxon>
        <taxon>Planctomycetales</taxon>
        <taxon>Planctomycetaceae</taxon>
        <taxon>Schlesneria</taxon>
    </lineage>
</organism>
<dbReference type="EMBL" id="DSVQ01000012">
    <property type="protein sequence ID" value="HGT38727.1"/>
    <property type="molecule type" value="Genomic_DNA"/>
</dbReference>
<gene>
    <name evidence="2" type="ORF">ENS64_05620</name>
</gene>
<comment type="caution">
    <text evidence="2">The sequence shown here is derived from an EMBL/GenBank/DDBJ whole genome shotgun (WGS) entry which is preliminary data.</text>
</comment>
<reference evidence="2" key="1">
    <citation type="journal article" date="2020" name="mSystems">
        <title>Genome- and Community-Level Interaction Insights into Carbon Utilization and Element Cycling Functions of Hydrothermarchaeota in Hydrothermal Sediment.</title>
        <authorList>
            <person name="Zhou Z."/>
            <person name="Liu Y."/>
            <person name="Xu W."/>
            <person name="Pan J."/>
            <person name="Luo Z.H."/>
            <person name="Li M."/>
        </authorList>
    </citation>
    <scope>NUCLEOTIDE SEQUENCE [LARGE SCALE GENOMIC DNA]</scope>
    <source>
        <strain evidence="2">SpSt-508</strain>
    </source>
</reference>